<dbReference type="Pfam" id="PF01171">
    <property type="entry name" value="ATP_bind_3"/>
    <property type="match status" value="1"/>
</dbReference>
<dbReference type="InterPro" id="IPR012795">
    <property type="entry name" value="tRNA_Ile_lys_synt_N"/>
</dbReference>
<proteinExistence type="inferred from homology"/>
<evidence type="ECO:0000313" key="8">
    <source>
        <dbReference type="EMBL" id="AOM64571.1"/>
    </source>
</evidence>
<reference evidence="8" key="1">
    <citation type="journal article" date="2016" name="BMC Biol.">
        <title>Parallel evolution of highly conserved plastid genome architecture in red seaweeds and seed plants.</title>
        <authorList>
            <person name="Lee J."/>
            <person name="Cho C.H."/>
            <person name="Park S.I."/>
            <person name="Choi J.W."/>
            <person name="Song H.S."/>
            <person name="West J.A."/>
            <person name="Bhattacharya D."/>
            <person name="Yoon H.S."/>
        </authorList>
    </citation>
    <scope>NUCLEOTIDE SEQUENCE</scope>
</reference>
<keyword evidence="3 6" id="KW-0547">Nucleotide-binding</keyword>
<comment type="catalytic activity">
    <reaction evidence="5 6">
        <text>cytidine(34) in tRNA(Ile2) + L-lysine + ATP = lysidine(34) in tRNA(Ile2) + AMP + diphosphate + H(+)</text>
        <dbReference type="Rhea" id="RHEA:43744"/>
        <dbReference type="Rhea" id="RHEA-COMP:10625"/>
        <dbReference type="Rhea" id="RHEA-COMP:10670"/>
        <dbReference type="ChEBI" id="CHEBI:15378"/>
        <dbReference type="ChEBI" id="CHEBI:30616"/>
        <dbReference type="ChEBI" id="CHEBI:32551"/>
        <dbReference type="ChEBI" id="CHEBI:33019"/>
        <dbReference type="ChEBI" id="CHEBI:82748"/>
        <dbReference type="ChEBI" id="CHEBI:83665"/>
        <dbReference type="ChEBI" id="CHEBI:456215"/>
        <dbReference type="EC" id="6.3.4.19"/>
    </reaction>
</comment>
<feature type="domain" description="tRNA(Ile)-lysidine/2-thiocytidine synthase N-terminal" evidence="7">
    <location>
        <begin position="25"/>
        <end position="203"/>
    </location>
</feature>
<dbReference type="GO" id="GO:0005524">
    <property type="term" value="F:ATP binding"/>
    <property type="evidence" value="ECO:0007669"/>
    <property type="project" value="UniProtKB-UniRule"/>
</dbReference>
<dbReference type="EMBL" id="KX284710">
    <property type="protein sequence ID" value="AOM64571.1"/>
    <property type="molecule type" value="Genomic_DNA"/>
</dbReference>
<protein>
    <recommendedName>
        <fullName evidence="6">tRNA(Ile)-lysidine synthase</fullName>
        <ecNumber evidence="6">6.3.4.19</ecNumber>
    </recommendedName>
    <alternativeName>
        <fullName evidence="6">tRNA(Ile)-2-lysyl-cytidine synthase</fullName>
    </alternativeName>
    <alternativeName>
        <fullName evidence="6">tRNA(Ile)-lysidine synthetase</fullName>
    </alternativeName>
</protein>
<dbReference type="InterPro" id="IPR012094">
    <property type="entry name" value="tRNA_Ile_lys_synt"/>
</dbReference>
<dbReference type="GO" id="GO:0032267">
    <property type="term" value="F:tRNA(Ile)-lysidine synthase activity"/>
    <property type="evidence" value="ECO:0007669"/>
    <property type="project" value="UniProtKB-EC"/>
</dbReference>
<keyword evidence="4 6" id="KW-0067">ATP-binding</keyword>
<accession>A0A1C9C874</accession>
<dbReference type="AlphaFoldDB" id="A0A1C9C874"/>
<feature type="binding site" evidence="6">
    <location>
        <begin position="30"/>
        <end position="35"/>
    </location>
    <ligand>
        <name>ATP</name>
        <dbReference type="ChEBI" id="CHEBI:30616"/>
    </ligand>
</feature>
<comment type="similarity">
    <text evidence="6">Belongs to the tRNA(Ile)-lysidine synthase family.</text>
</comment>
<name>A0A1C9C874_9FLOR</name>
<organism evidence="8">
    <name type="scientific">Riquetophycus sp</name>
    <dbReference type="NCBI Taxonomy" id="1897556"/>
    <lineage>
        <taxon>Eukaryota</taxon>
        <taxon>Rhodophyta</taxon>
        <taxon>Florideophyceae</taxon>
        <taxon>Rhodymeniophycidae</taxon>
        <taxon>Peyssonneliales</taxon>
        <taxon>Peyssonneliaceae</taxon>
        <taxon>Riquetophycus</taxon>
    </lineage>
</organism>
<gene>
    <name evidence="6 8" type="primary">tilS</name>
    <name evidence="8" type="ORF">Riqu_092</name>
</gene>
<sequence>MNTYLHKKFYINTKELVKNIQLDRIIIAISGGQDSVCLIKLIQDFKNHYHPLLKIEYIYIDHQWKKDSKNQVKHLSNFIRNIKEKIYIYQLPNIAISETKARKLRYQLIIQHSMYYKNCIIITAHTETDQIETFWIQIMRGTGIDGATSLTKQRLLYNHTKLLRPMINFKRIDIHWFCRKFCLPIWSDITNYIYSIDRNRLRYELMPYLKKYFQYNIEKQIYKFLDNCNLDNEYIKQNTVKLYLMSRHPINIAINYSIVQKQHLALQKRTLQAFFYHNINIVLNYDTLSKLIEVIKKDIIKYNNIAIFKNINITIHNHWIYIY</sequence>
<evidence type="ECO:0000256" key="2">
    <source>
        <dbReference type="ARBA" id="ARBA00022694"/>
    </source>
</evidence>
<dbReference type="CDD" id="cd01992">
    <property type="entry name" value="TilS_N"/>
    <property type="match status" value="1"/>
</dbReference>
<geneLocation type="plastid" evidence="8"/>
<keyword evidence="2 6" id="KW-0819">tRNA processing</keyword>
<evidence type="ECO:0000256" key="3">
    <source>
        <dbReference type="ARBA" id="ARBA00022741"/>
    </source>
</evidence>
<comment type="domain">
    <text evidence="6">The N-terminal region contains the highly conserved SGGXDS motif, predicted to be a P-loop motif involved in ATP binding.</text>
</comment>
<keyword evidence="8" id="KW-0934">Plastid</keyword>
<dbReference type="SUPFAM" id="SSF82829">
    <property type="entry name" value="MesJ substrate recognition domain-like"/>
    <property type="match status" value="1"/>
</dbReference>
<dbReference type="NCBIfam" id="TIGR02432">
    <property type="entry name" value="lysidine_TilS_N"/>
    <property type="match status" value="1"/>
</dbReference>
<dbReference type="Gene3D" id="1.20.59.20">
    <property type="match status" value="1"/>
</dbReference>
<evidence type="ECO:0000256" key="1">
    <source>
        <dbReference type="ARBA" id="ARBA00022598"/>
    </source>
</evidence>
<dbReference type="SUPFAM" id="SSF52402">
    <property type="entry name" value="Adenine nucleotide alpha hydrolases-like"/>
    <property type="match status" value="1"/>
</dbReference>
<evidence type="ECO:0000256" key="6">
    <source>
        <dbReference type="HAMAP-Rule" id="MF_01161"/>
    </source>
</evidence>
<evidence type="ECO:0000256" key="4">
    <source>
        <dbReference type="ARBA" id="ARBA00022840"/>
    </source>
</evidence>
<dbReference type="PANTHER" id="PTHR43033:SF1">
    <property type="entry name" value="TRNA(ILE)-LYSIDINE SYNTHASE-RELATED"/>
    <property type="match status" value="1"/>
</dbReference>
<keyword evidence="1 6" id="KW-0436">Ligase</keyword>
<dbReference type="GO" id="GO:0006400">
    <property type="term" value="P:tRNA modification"/>
    <property type="evidence" value="ECO:0007669"/>
    <property type="project" value="UniProtKB-UniRule"/>
</dbReference>
<evidence type="ECO:0000256" key="5">
    <source>
        <dbReference type="ARBA" id="ARBA00048539"/>
    </source>
</evidence>
<dbReference type="InterPro" id="IPR011063">
    <property type="entry name" value="TilS/TtcA_N"/>
</dbReference>
<dbReference type="PANTHER" id="PTHR43033">
    <property type="entry name" value="TRNA(ILE)-LYSIDINE SYNTHASE-RELATED"/>
    <property type="match status" value="1"/>
</dbReference>
<dbReference type="InterPro" id="IPR014729">
    <property type="entry name" value="Rossmann-like_a/b/a_fold"/>
</dbReference>
<dbReference type="Gene3D" id="3.40.50.620">
    <property type="entry name" value="HUPs"/>
    <property type="match status" value="1"/>
</dbReference>
<comment type="function">
    <text evidence="6">Ligates lysine onto the cytidine present at position 34 of the AUA codon-specific tRNA(Ile) that contains the anticodon CAU, in an ATP-dependent manner. Cytidine is converted to lysidine, thus changing the amino acid specificity of the tRNA from methionine to isoleucine.</text>
</comment>
<evidence type="ECO:0000259" key="7">
    <source>
        <dbReference type="Pfam" id="PF01171"/>
    </source>
</evidence>
<dbReference type="EC" id="6.3.4.19" evidence="6"/>
<dbReference type="HAMAP" id="MF_01161">
    <property type="entry name" value="tRNA_Ile_lys_synt"/>
    <property type="match status" value="1"/>
</dbReference>